<evidence type="ECO:0000256" key="15">
    <source>
        <dbReference type="ARBA" id="ARBA00060102"/>
    </source>
</evidence>
<evidence type="ECO:0000256" key="6">
    <source>
        <dbReference type="ARBA" id="ARBA00022701"/>
    </source>
</evidence>
<dbReference type="RefSeq" id="XP_029096822.1">
    <property type="nucleotide sequence ID" value="XM_029240989.1"/>
</dbReference>
<dbReference type="CTD" id="3801"/>
<feature type="region of interest" description="Disordered" evidence="19">
    <location>
        <begin position="112"/>
        <end position="165"/>
    </location>
</feature>
<evidence type="ECO:0000313" key="23">
    <source>
        <dbReference type="Proteomes" id="UP000694561"/>
    </source>
</evidence>
<feature type="region of interest" description="Disordered" evidence="19">
    <location>
        <begin position="874"/>
        <end position="912"/>
    </location>
</feature>
<keyword evidence="14" id="KW-0968">Cytoplasmic vesicle</keyword>
<keyword evidence="5" id="KW-0597">Phosphoprotein</keyword>
<protein>
    <recommendedName>
        <fullName evidence="17">Kinesin-like protein</fullName>
    </recommendedName>
</protein>
<evidence type="ECO:0000259" key="21">
    <source>
        <dbReference type="PROSITE" id="PS50067"/>
    </source>
</evidence>
<dbReference type="Pfam" id="PF00225">
    <property type="entry name" value="Kinesin"/>
    <property type="match status" value="1"/>
</dbReference>
<evidence type="ECO:0000256" key="20">
    <source>
        <dbReference type="SAM" id="SignalP"/>
    </source>
</evidence>
<dbReference type="InterPro" id="IPR036961">
    <property type="entry name" value="Kinesin_motor_dom_sf"/>
</dbReference>
<dbReference type="Proteomes" id="UP000694561">
    <property type="component" value="Unplaced"/>
</dbReference>
<dbReference type="GO" id="GO:0005524">
    <property type="term" value="F:ATP binding"/>
    <property type="evidence" value="ECO:0007669"/>
    <property type="project" value="UniProtKB-UniRule"/>
</dbReference>
<dbReference type="CDD" id="cd01366">
    <property type="entry name" value="KISc_C_terminal"/>
    <property type="match status" value="1"/>
</dbReference>
<dbReference type="InterPro" id="IPR027640">
    <property type="entry name" value="Kinesin-like_fam"/>
</dbReference>
<evidence type="ECO:0000313" key="22">
    <source>
        <dbReference type="Ensembl" id="ENSMMNP00015009667.1"/>
    </source>
</evidence>
<feature type="compositionally biased region" description="Basic residues" evidence="19">
    <location>
        <begin position="903"/>
        <end position="912"/>
    </location>
</feature>
<dbReference type="GO" id="GO:0005813">
    <property type="term" value="C:centrosome"/>
    <property type="evidence" value="ECO:0007669"/>
    <property type="project" value="UniProtKB-SubCell"/>
</dbReference>
<dbReference type="PROSITE" id="PS50067">
    <property type="entry name" value="KINESIN_MOTOR_2"/>
    <property type="match status" value="1"/>
</dbReference>
<keyword evidence="9" id="KW-0965">Cell junction</keyword>
<evidence type="ECO:0000256" key="18">
    <source>
        <dbReference type="SAM" id="Coils"/>
    </source>
</evidence>
<evidence type="ECO:0000256" key="13">
    <source>
        <dbReference type="ARBA" id="ARBA00023212"/>
    </source>
</evidence>
<keyword evidence="4" id="KW-0963">Cytoplasm</keyword>
<evidence type="ECO:0000256" key="14">
    <source>
        <dbReference type="ARBA" id="ARBA00023329"/>
    </source>
</evidence>
<sequence length="912" mass="101456">MFVVLALVRLSSNIWALQRGRWERDRSTGQKEAPGCHGWHWPGPCTSGGAVLAKLQASSPEGILVSAIMDHGLQAARRPEEAAEPRRAMVPSRRTWNLGATPSLRGLWRVGRAGEPEPGMARPAPASPAARPFPHTGPGRLRTGRGRDSPAGGDEDSSTRSAARPALAQCRALSVDWASPGSPHRLYLTLQVEHLKQKLISQAQEVSRLRSELGGTDLEKHRDLLIVENERLRQEMRRCEAELQDMRAKPAVPCTGCEHSQESAQLRDKLSQLQLEVAENKGLLSELNLEVQQKTDRLAEVELRLKDCLAEKAQEEERLSRRLRDSHETIASLRAQSPPVKYVMKTVEVESSKTKQALSESQARNQHLQEQVAMQRQVLKEMEQQLQSSHQLTAQLRAQITMYESELERAHGQMLEEMQSLEEDKNRAIEEAFARAQVEMKAVHENLAGVRTNLLTLQPALRTLTNDYNGLKRQVRGFPLLLQEALKSVKAEIGQAIDEVNSNNQELLRKYRRELQLRKKCHNELVRLKGNIRVIARVRPVTKEDGEGPEATNAVTFDPDDDSIIHLLHKGKPVSFELDKVFSPKASQQDVFQEVQALITSCIDGFNVCIFAYGQTGAGKTYTMEGTLENPGINQRALQLLFSEVQEKASDWEYTITVSAAEIYNEVLRDLLGQEPQEKLEIRLCPDGSGQLYVPGLTEFQVQSVEDINKVFEFGHTNRTTEFTNLNEHSSRSHALLIVTVHGVDGSTGLRTTGKLNLVDLAGSERVGKSGAEGSRLREAQHINKSLSALGDVIAALRSRQGHVPFRNSKLTYLLQDSLSGDSKTLMVVQVSPVEKNTSETLYSLKFAERVRSVELGPGSRRAELVSWSSQEHLEWEPACQTPQPSARAHSAPGSGTTSRPGSIRRKLQPSA</sequence>
<evidence type="ECO:0000256" key="3">
    <source>
        <dbReference type="ARBA" id="ARBA00004536"/>
    </source>
</evidence>
<keyword evidence="20" id="KW-0732">Signal</keyword>
<dbReference type="GO" id="GO:0008017">
    <property type="term" value="F:microtubule binding"/>
    <property type="evidence" value="ECO:0007669"/>
    <property type="project" value="InterPro"/>
</dbReference>
<evidence type="ECO:0000256" key="2">
    <source>
        <dbReference type="ARBA" id="ARBA00004300"/>
    </source>
</evidence>
<keyword evidence="12 16" id="KW-0505">Motor protein</keyword>
<reference evidence="22" key="1">
    <citation type="submission" date="2025-08" db="UniProtKB">
        <authorList>
            <consortium name="Ensembl"/>
        </authorList>
    </citation>
    <scope>IDENTIFICATION</scope>
</reference>
<keyword evidence="6 17" id="KW-0493">Microtubule</keyword>
<dbReference type="GO" id="GO:0005874">
    <property type="term" value="C:microtubule"/>
    <property type="evidence" value="ECO:0007669"/>
    <property type="project" value="UniProtKB-KW"/>
</dbReference>
<dbReference type="Ensembl" id="ENSMMNT00015010567.1">
    <property type="protein sequence ID" value="ENSMMNP00015009667.1"/>
    <property type="gene ID" value="ENSMMNG00015007057.1"/>
</dbReference>
<keyword evidence="8 16" id="KW-0067">ATP-binding</keyword>
<evidence type="ECO:0000256" key="12">
    <source>
        <dbReference type="ARBA" id="ARBA00023175"/>
    </source>
</evidence>
<evidence type="ECO:0000256" key="19">
    <source>
        <dbReference type="SAM" id="MobiDB-lite"/>
    </source>
</evidence>
<name>A0A8C6B1K3_MONMO</name>
<accession>A0A8C6B1K3</accession>
<dbReference type="GO" id="GO:0007018">
    <property type="term" value="P:microtubule-based movement"/>
    <property type="evidence" value="ECO:0007669"/>
    <property type="project" value="InterPro"/>
</dbReference>
<feature type="coiled-coil region" evidence="18">
    <location>
        <begin position="192"/>
        <end position="318"/>
    </location>
</feature>
<keyword evidence="13" id="KW-0206">Cytoskeleton</keyword>
<gene>
    <name evidence="22" type="primary">KIFC3</name>
</gene>
<organism evidence="22 23">
    <name type="scientific">Monodon monoceros</name>
    <name type="common">Narwhal</name>
    <name type="synonym">Ceratodon monodon</name>
    <dbReference type="NCBI Taxonomy" id="40151"/>
    <lineage>
        <taxon>Eukaryota</taxon>
        <taxon>Metazoa</taxon>
        <taxon>Chordata</taxon>
        <taxon>Craniata</taxon>
        <taxon>Vertebrata</taxon>
        <taxon>Euteleostomi</taxon>
        <taxon>Mammalia</taxon>
        <taxon>Eutheria</taxon>
        <taxon>Laurasiatheria</taxon>
        <taxon>Artiodactyla</taxon>
        <taxon>Whippomorpha</taxon>
        <taxon>Cetacea</taxon>
        <taxon>Odontoceti</taxon>
        <taxon>Monodontidae</taxon>
        <taxon>Monodon</taxon>
    </lineage>
</organism>
<dbReference type="PANTHER" id="PTHR47972">
    <property type="entry name" value="KINESIN-LIKE PROTEIN KLP-3"/>
    <property type="match status" value="1"/>
</dbReference>
<dbReference type="InterPro" id="IPR001752">
    <property type="entry name" value="Kinesin_motor_dom"/>
</dbReference>
<evidence type="ECO:0000256" key="7">
    <source>
        <dbReference type="ARBA" id="ARBA00022741"/>
    </source>
</evidence>
<feature type="chain" id="PRO_5034545520" description="Kinesin-like protein" evidence="20">
    <location>
        <begin position="17"/>
        <end position="912"/>
    </location>
</feature>
<dbReference type="InterPro" id="IPR019821">
    <property type="entry name" value="Kinesin_motor_CS"/>
</dbReference>
<dbReference type="GO" id="GO:0005871">
    <property type="term" value="C:kinesin complex"/>
    <property type="evidence" value="ECO:0007669"/>
    <property type="project" value="UniProtKB-ARBA"/>
</dbReference>
<dbReference type="InterPro" id="IPR027417">
    <property type="entry name" value="P-loop_NTPase"/>
</dbReference>
<comment type="similarity">
    <text evidence="16 17">Belongs to the TRAFAC class myosin-kinesin ATPase superfamily. Kinesin family.</text>
</comment>
<keyword evidence="7 16" id="KW-0547">Nucleotide-binding</keyword>
<evidence type="ECO:0000256" key="4">
    <source>
        <dbReference type="ARBA" id="ARBA00022490"/>
    </source>
</evidence>
<dbReference type="SMART" id="SM00129">
    <property type="entry name" value="KISc"/>
    <property type="match status" value="1"/>
</dbReference>
<dbReference type="PANTHER" id="PTHR47972:SF5">
    <property type="entry name" value="KINESIN-LIKE PROTEIN KIFC3"/>
    <property type="match status" value="1"/>
</dbReference>
<dbReference type="FunFam" id="3.40.850.10:FF:000022">
    <property type="entry name" value="Kinesin-like protein"/>
    <property type="match status" value="1"/>
</dbReference>
<dbReference type="PROSITE" id="PS00411">
    <property type="entry name" value="KINESIN_MOTOR_1"/>
    <property type="match status" value="1"/>
</dbReference>
<evidence type="ECO:0000256" key="1">
    <source>
        <dbReference type="ARBA" id="ARBA00004284"/>
    </source>
</evidence>
<feature type="binding site" evidence="16">
    <location>
        <begin position="614"/>
        <end position="621"/>
    </location>
    <ligand>
        <name>ATP</name>
        <dbReference type="ChEBI" id="CHEBI:30616"/>
    </ligand>
</feature>
<dbReference type="GO" id="GO:0005912">
    <property type="term" value="C:adherens junction"/>
    <property type="evidence" value="ECO:0007669"/>
    <property type="project" value="UniProtKB-SubCell"/>
</dbReference>
<evidence type="ECO:0000256" key="9">
    <source>
        <dbReference type="ARBA" id="ARBA00022949"/>
    </source>
</evidence>
<evidence type="ECO:0000256" key="5">
    <source>
        <dbReference type="ARBA" id="ARBA00022553"/>
    </source>
</evidence>
<keyword evidence="23" id="KW-1185">Reference proteome</keyword>
<dbReference type="AlphaFoldDB" id="A0A8C6B1K3"/>
<evidence type="ECO:0000256" key="16">
    <source>
        <dbReference type="PROSITE-ProRule" id="PRU00283"/>
    </source>
</evidence>
<dbReference type="GeneID" id="114906271"/>
<dbReference type="GO" id="GO:0030659">
    <property type="term" value="C:cytoplasmic vesicle membrane"/>
    <property type="evidence" value="ECO:0007669"/>
    <property type="project" value="UniProtKB-SubCell"/>
</dbReference>
<dbReference type="PRINTS" id="PR00380">
    <property type="entry name" value="KINESINHEAVY"/>
</dbReference>
<dbReference type="GeneTree" id="ENSGT00940000154022"/>
<evidence type="ECO:0000256" key="10">
    <source>
        <dbReference type="ARBA" id="ARBA00023054"/>
    </source>
</evidence>
<feature type="coiled-coil region" evidence="18">
    <location>
        <begin position="490"/>
        <end position="517"/>
    </location>
</feature>
<dbReference type="GO" id="GO:0003777">
    <property type="term" value="F:microtubule motor activity"/>
    <property type="evidence" value="ECO:0007669"/>
    <property type="project" value="InterPro"/>
</dbReference>
<proteinExistence type="inferred from homology"/>
<keyword evidence="10 18" id="KW-0175">Coiled coil</keyword>
<feature type="coiled-coil region" evidence="18">
    <location>
        <begin position="365"/>
        <end position="431"/>
    </location>
</feature>
<keyword evidence="11" id="KW-0472">Membrane</keyword>
<feature type="compositionally biased region" description="Low complexity" evidence="19">
    <location>
        <begin position="121"/>
        <end position="141"/>
    </location>
</feature>
<evidence type="ECO:0000256" key="17">
    <source>
        <dbReference type="RuleBase" id="RU000394"/>
    </source>
</evidence>
<dbReference type="Gene3D" id="3.40.850.10">
    <property type="entry name" value="Kinesin motor domain"/>
    <property type="match status" value="1"/>
</dbReference>
<evidence type="ECO:0000256" key="11">
    <source>
        <dbReference type="ARBA" id="ARBA00023136"/>
    </source>
</evidence>
<comment type="subcellular location">
    <subcellularLocation>
        <location evidence="3">Cell junction</location>
        <location evidence="3">Adherens junction</location>
    </subcellularLocation>
    <subcellularLocation>
        <location evidence="2">Cytoplasm</location>
        <location evidence="2">Cytoskeleton</location>
        <location evidence="2">Microtubule organizing center</location>
        <location evidence="2">Centrosome</location>
    </subcellularLocation>
    <subcellularLocation>
        <location evidence="1">Cytoplasmic vesicle membrane</location>
        <topology evidence="1">Peripheral membrane protein</topology>
    </subcellularLocation>
</comment>
<reference evidence="22" key="2">
    <citation type="submission" date="2025-09" db="UniProtKB">
        <authorList>
            <consortium name="Ensembl"/>
        </authorList>
    </citation>
    <scope>IDENTIFICATION</scope>
</reference>
<feature type="signal peptide" evidence="20">
    <location>
        <begin position="1"/>
        <end position="16"/>
    </location>
</feature>
<dbReference type="SUPFAM" id="SSF52540">
    <property type="entry name" value="P-loop containing nucleoside triphosphate hydrolases"/>
    <property type="match status" value="1"/>
</dbReference>
<comment type="function">
    <text evidence="15">Minus-end microtubule-dependent motor protein. Involved in apically targeted transport. Required for zonula adherens maintenance.</text>
</comment>
<feature type="domain" description="Kinesin motor" evidence="21">
    <location>
        <begin position="531"/>
        <end position="854"/>
    </location>
</feature>
<evidence type="ECO:0000256" key="8">
    <source>
        <dbReference type="ARBA" id="ARBA00022840"/>
    </source>
</evidence>